<dbReference type="EMBL" id="QXRZ01000004">
    <property type="protein sequence ID" value="RIL42692.1"/>
    <property type="molecule type" value="Genomic_DNA"/>
</dbReference>
<comment type="caution">
    <text evidence="1">The sequence shown here is derived from an EMBL/GenBank/DDBJ whole genome shotgun (WGS) entry which is preliminary data.</text>
</comment>
<evidence type="ECO:0000313" key="2">
    <source>
        <dbReference type="Proteomes" id="UP000283576"/>
    </source>
</evidence>
<reference evidence="1 2" key="1">
    <citation type="journal article" date="2016" name="Front. Microbiol.">
        <title>Comprehensive Phylogenetic Analysis of Bovine Non-aureus Staphylococci Species Based on Whole-Genome Sequencing.</title>
        <authorList>
            <person name="Naushad S."/>
            <person name="Barkema H.W."/>
            <person name="Luby C."/>
            <person name="Condas L.A."/>
            <person name="Nobrega D.B."/>
            <person name="Carson D.A."/>
            <person name="De Buck J."/>
        </authorList>
    </citation>
    <scope>NUCLEOTIDE SEQUENCE [LARGE SCALE GENOMIC DNA]</scope>
    <source>
        <strain evidence="1 2">SNUC 1388</strain>
    </source>
</reference>
<sequence length="121" mass="14703">MQSYLNDGEETLEINFSQEEVVQYYSFFKQPINNIVPPLQCARIWPKFKMFHKFEQETLLLQETIIEQFEDIYVGNQYTAKLTMIKQRKIKQFIQYIYKLEMNKDSKKCINITQIFLRKVT</sequence>
<evidence type="ECO:0008006" key="3">
    <source>
        <dbReference type="Google" id="ProtNLM"/>
    </source>
</evidence>
<accession>A0A418HNR2</accession>
<gene>
    <name evidence="1" type="ORF">BUZ01_07465</name>
</gene>
<dbReference type="AlphaFoldDB" id="A0A418HNR2"/>
<dbReference type="RefSeq" id="WP_107527648.1">
    <property type="nucleotide sequence ID" value="NZ_JAIBNU010000004.1"/>
</dbReference>
<dbReference type="Proteomes" id="UP000283576">
    <property type="component" value="Unassembled WGS sequence"/>
</dbReference>
<protein>
    <recommendedName>
        <fullName evidence="3">Protein VraC</fullName>
    </recommendedName>
</protein>
<organism evidence="1 2">
    <name type="scientific">Staphylococcus gallinarum</name>
    <dbReference type="NCBI Taxonomy" id="1293"/>
    <lineage>
        <taxon>Bacteria</taxon>
        <taxon>Bacillati</taxon>
        <taxon>Bacillota</taxon>
        <taxon>Bacilli</taxon>
        <taxon>Bacillales</taxon>
        <taxon>Staphylococcaceae</taxon>
        <taxon>Staphylococcus</taxon>
    </lineage>
</organism>
<name>A0A418HNR2_STAGA</name>
<evidence type="ECO:0000313" key="1">
    <source>
        <dbReference type="EMBL" id="RIL42692.1"/>
    </source>
</evidence>
<proteinExistence type="predicted"/>